<reference evidence="1" key="1">
    <citation type="submission" date="2022-11" db="EMBL/GenBank/DDBJ databases">
        <authorList>
            <person name="Kikuchi T."/>
        </authorList>
    </citation>
    <scope>NUCLEOTIDE SEQUENCE</scope>
    <source>
        <strain evidence="1">PS1010</strain>
    </source>
</reference>
<organism evidence="1 2">
    <name type="scientific">Caenorhabditis angaria</name>
    <dbReference type="NCBI Taxonomy" id="860376"/>
    <lineage>
        <taxon>Eukaryota</taxon>
        <taxon>Metazoa</taxon>
        <taxon>Ecdysozoa</taxon>
        <taxon>Nematoda</taxon>
        <taxon>Chromadorea</taxon>
        <taxon>Rhabditida</taxon>
        <taxon>Rhabditina</taxon>
        <taxon>Rhabditomorpha</taxon>
        <taxon>Rhabditoidea</taxon>
        <taxon>Rhabditidae</taxon>
        <taxon>Peloderinae</taxon>
        <taxon>Caenorhabditis</taxon>
    </lineage>
</organism>
<dbReference type="AlphaFoldDB" id="A0A9P1MYH1"/>
<accession>A0A9P1MYH1</accession>
<gene>
    <name evidence="1" type="ORF">CAMP_LOCUS3378</name>
</gene>
<sequence length="308" mass="35852">MEVDEKLDTIGWFDMPFEMREIVINYMDLATKIQFSQCSKLCFEEVQLPDSRYFAVGIHYSFMGEKDVVFEMWHNELDDCYVRTVFLVCAPNQSEDGNMNSRTISVDQLIEVETKEKVIDYVMYLLRGILKFPKNCLRILMIYIPNFPYNKMKIENNLNTLETISLSCNNQINPVNCGFIGLKQLCSIKDKVFVSNLTIDQIIQLKARSISVGYDGSEKFDIEHFVNRLFSDGNDQIDIDINFGQKQDLDNIPGIYAKRNNGSGIDYLFKQRDKMTRMECRKNESAMSSLLFSRFPATDFKESEWTIL</sequence>
<comment type="caution">
    <text evidence="1">The sequence shown here is derived from an EMBL/GenBank/DDBJ whole genome shotgun (WGS) entry which is preliminary data.</text>
</comment>
<evidence type="ECO:0000313" key="2">
    <source>
        <dbReference type="Proteomes" id="UP001152747"/>
    </source>
</evidence>
<dbReference type="Proteomes" id="UP001152747">
    <property type="component" value="Unassembled WGS sequence"/>
</dbReference>
<evidence type="ECO:0008006" key="3">
    <source>
        <dbReference type="Google" id="ProtNLM"/>
    </source>
</evidence>
<keyword evidence="2" id="KW-1185">Reference proteome</keyword>
<proteinExistence type="predicted"/>
<dbReference type="EMBL" id="CANHGI010000002">
    <property type="protein sequence ID" value="CAI5440741.1"/>
    <property type="molecule type" value="Genomic_DNA"/>
</dbReference>
<evidence type="ECO:0000313" key="1">
    <source>
        <dbReference type="EMBL" id="CAI5440741.1"/>
    </source>
</evidence>
<protein>
    <recommendedName>
        <fullName evidence="3">F-box domain-containing protein</fullName>
    </recommendedName>
</protein>
<name>A0A9P1MYH1_9PELO</name>